<evidence type="ECO:0000313" key="4">
    <source>
        <dbReference type="Proteomes" id="UP000010482"/>
    </source>
</evidence>
<feature type="coiled-coil region" evidence="1">
    <location>
        <begin position="6"/>
        <end position="36"/>
    </location>
</feature>
<proteinExistence type="predicted"/>
<reference evidence="3" key="1">
    <citation type="submission" date="2012-04" db="EMBL/GenBank/DDBJ databases">
        <title>Finished genome of Dactylococcopsis salina PCC 8305.</title>
        <authorList>
            <consortium name="US DOE Joint Genome Institute"/>
            <person name="Gugger M."/>
            <person name="Coursin T."/>
            <person name="Rippka R."/>
            <person name="Tandeau De Marsac N."/>
            <person name="Huntemann M."/>
            <person name="Wei C.-L."/>
            <person name="Han J."/>
            <person name="Detter J.C."/>
            <person name="Han C."/>
            <person name="Tapia R."/>
            <person name="Daligault H."/>
            <person name="Chen A."/>
            <person name="Krypides N."/>
            <person name="Mavromatis K."/>
            <person name="Markowitz V."/>
            <person name="Szeto E."/>
            <person name="Ivanova N."/>
            <person name="Ovchinnikova G."/>
            <person name="Pagani I."/>
            <person name="Pati A."/>
            <person name="Goodwin L."/>
            <person name="Peters L."/>
            <person name="Pitluck S."/>
            <person name="Woyke T."/>
            <person name="Kerfeld C."/>
        </authorList>
    </citation>
    <scope>NUCLEOTIDE SEQUENCE [LARGE SCALE GENOMIC DNA]</scope>
    <source>
        <strain evidence="3">PCC 8305</strain>
    </source>
</reference>
<dbReference type="KEGG" id="dsl:Dacsa_3388"/>
<accession>K9YZG7</accession>
<dbReference type="EMBL" id="CP003944">
    <property type="protein sequence ID" value="AFZ51887.1"/>
    <property type="molecule type" value="Genomic_DNA"/>
</dbReference>
<dbReference type="RefSeq" id="WP_015230861.1">
    <property type="nucleotide sequence ID" value="NC_019780.1"/>
</dbReference>
<gene>
    <name evidence="3" type="ORF">Dacsa_3388</name>
</gene>
<name>K9YZG7_DACS8</name>
<dbReference type="HOGENOM" id="CLU_131990_0_0_3"/>
<dbReference type="eggNOG" id="COG3007">
    <property type="taxonomic scope" value="Bacteria"/>
</dbReference>
<dbReference type="AlphaFoldDB" id="K9YZG7"/>
<evidence type="ECO:0000256" key="1">
    <source>
        <dbReference type="SAM" id="Coils"/>
    </source>
</evidence>
<dbReference type="Pfam" id="PF20797">
    <property type="entry name" value="HepT-like_2"/>
    <property type="match status" value="1"/>
</dbReference>
<sequence>MTHRSANQLREIASDLKTELDQLDALRTKIETTQRLSWEQPNLNQVFTESLGLKLHNFYTGCERIFKIIASELNGGLPSSYNWHQRLLTRMATTQTDRPAVISQATAKQLKEYLSFRHIVRNIYGFELEASRVTELVNDYYSVWDNFTQEINDFIKWLEDLSLEVNE</sequence>
<dbReference type="InterPro" id="IPR048769">
    <property type="entry name" value="HepT-like_dom"/>
</dbReference>
<keyword evidence="4" id="KW-1185">Reference proteome</keyword>
<evidence type="ECO:0000259" key="2">
    <source>
        <dbReference type="Pfam" id="PF20797"/>
    </source>
</evidence>
<dbReference type="OrthoDB" id="9792853at2"/>
<dbReference type="PATRIC" id="fig|13035.3.peg.3839"/>
<protein>
    <recommendedName>
        <fullName evidence="2">HepT-like domain-containing protein</fullName>
    </recommendedName>
</protein>
<organism evidence="3 4">
    <name type="scientific">Dactylococcopsis salina (strain PCC 8305)</name>
    <name type="common">Myxobactron salinum</name>
    <dbReference type="NCBI Taxonomy" id="13035"/>
    <lineage>
        <taxon>Bacteria</taxon>
        <taxon>Bacillati</taxon>
        <taxon>Cyanobacteriota</taxon>
        <taxon>Cyanophyceae</taxon>
        <taxon>Nodosilineales</taxon>
        <taxon>Cymatolegaceae</taxon>
        <taxon>Dactylococcopsis</taxon>
    </lineage>
</organism>
<dbReference type="Proteomes" id="UP000010482">
    <property type="component" value="Chromosome"/>
</dbReference>
<dbReference type="STRING" id="13035.Dacsa_3388"/>
<evidence type="ECO:0000313" key="3">
    <source>
        <dbReference type="EMBL" id="AFZ51887.1"/>
    </source>
</evidence>
<feature type="domain" description="HepT-like" evidence="2">
    <location>
        <begin position="51"/>
        <end position="157"/>
    </location>
</feature>
<keyword evidence="1" id="KW-0175">Coiled coil</keyword>